<dbReference type="EMBL" id="LMAR01000033">
    <property type="protein sequence ID" value="KQK30707.1"/>
    <property type="molecule type" value="Genomic_DNA"/>
</dbReference>
<evidence type="ECO:0000313" key="5">
    <source>
        <dbReference type="EMBL" id="KQK30707.1"/>
    </source>
</evidence>
<evidence type="ECO:0000256" key="3">
    <source>
        <dbReference type="SAM" id="MobiDB-lite"/>
    </source>
</evidence>
<feature type="domain" description="RNA 2-O ribose methyltransferase substrate binding" evidence="4">
    <location>
        <begin position="38"/>
        <end position="112"/>
    </location>
</feature>
<name>A0A0Q3KM42_9HYPH</name>
<feature type="compositionally biased region" description="Basic residues" evidence="3">
    <location>
        <begin position="1"/>
        <end position="11"/>
    </location>
</feature>
<accession>A0A0Q3KM42</accession>
<evidence type="ECO:0000313" key="7">
    <source>
        <dbReference type="Proteomes" id="UP000051562"/>
    </source>
</evidence>
<feature type="region of interest" description="Disordered" evidence="3">
    <location>
        <begin position="1"/>
        <end position="34"/>
    </location>
</feature>
<dbReference type="OrthoDB" id="9785673at2"/>
<dbReference type="Proteomes" id="UP000051562">
    <property type="component" value="Unassembled WGS sequence"/>
</dbReference>
<dbReference type="Pfam" id="PF00588">
    <property type="entry name" value="SpoU_methylase"/>
    <property type="match status" value="1"/>
</dbReference>
<dbReference type="CDD" id="cd18103">
    <property type="entry name" value="SpoU-like_RlmB"/>
    <property type="match status" value="1"/>
</dbReference>
<evidence type="ECO:0000313" key="8">
    <source>
        <dbReference type="Proteomes" id="UP000190130"/>
    </source>
</evidence>
<keyword evidence="2 5" id="KW-0808">Transferase</keyword>
<evidence type="ECO:0000259" key="4">
    <source>
        <dbReference type="SMART" id="SM00967"/>
    </source>
</evidence>
<dbReference type="InterPro" id="IPR029028">
    <property type="entry name" value="Alpha/beta_knot_MTases"/>
</dbReference>
<dbReference type="InterPro" id="IPR004441">
    <property type="entry name" value="rRNA_MeTrfase_TrmH"/>
</dbReference>
<dbReference type="Pfam" id="PF08032">
    <property type="entry name" value="SpoU_sub_bind"/>
    <property type="match status" value="1"/>
</dbReference>
<keyword evidence="1 5" id="KW-0489">Methyltransferase</keyword>
<dbReference type="InterPro" id="IPR001537">
    <property type="entry name" value="SpoU_MeTrfase"/>
</dbReference>
<organism evidence="5 7">
    <name type="scientific">Bosea thiooxidans</name>
    <dbReference type="NCBI Taxonomy" id="53254"/>
    <lineage>
        <taxon>Bacteria</taxon>
        <taxon>Pseudomonadati</taxon>
        <taxon>Pseudomonadota</taxon>
        <taxon>Alphaproteobacteria</taxon>
        <taxon>Hyphomicrobiales</taxon>
        <taxon>Boseaceae</taxon>
        <taxon>Bosea</taxon>
    </lineage>
</organism>
<dbReference type="RefSeq" id="WP_055727868.1">
    <property type="nucleotide sequence ID" value="NZ_FUYX01000013.1"/>
</dbReference>
<dbReference type="Gene3D" id="3.30.1330.30">
    <property type="match status" value="1"/>
</dbReference>
<dbReference type="PANTHER" id="PTHR46429">
    <property type="entry name" value="23S RRNA (GUANOSINE-2'-O-)-METHYLTRANSFERASE RLMB"/>
    <property type="match status" value="1"/>
</dbReference>
<dbReference type="Proteomes" id="UP000190130">
    <property type="component" value="Unassembled WGS sequence"/>
</dbReference>
<dbReference type="SMART" id="SM00967">
    <property type="entry name" value="SpoU_sub_bind"/>
    <property type="match status" value="1"/>
</dbReference>
<dbReference type="GO" id="GO:0032259">
    <property type="term" value="P:methylation"/>
    <property type="evidence" value="ECO:0007669"/>
    <property type="project" value="UniProtKB-KW"/>
</dbReference>
<reference evidence="5 7" key="1">
    <citation type="submission" date="2015-10" db="EMBL/GenBank/DDBJ databases">
        <title>Draft genome of Bosea thiooxidans.</title>
        <authorList>
            <person name="Wang X."/>
        </authorList>
    </citation>
    <scope>NUCLEOTIDE SEQUENCE [LARGE SCALE GENOMIC DNA]</scope>
    <source>
        <strain evidence="5 7">CGMCC 9174</strain>
    </source>
</reference>
<dbReference type="GO" id="GO:0005829">
    <property type="term" value="C:cytosol"/>
    <property type="evidence" value="ECO:0007669"/>
    <property type="project" value="TreeGrafter"/>
</dbReference>
<dbReference type="InterPro" id="IPR029026">
    <property type="entry name" value="tRNA_m1G_MTases_N"/>
</dbReference>
<dbReference type="InterPro" id="IPR029064">
    <property type="entry name" value="Ribosomal_eL30-like_sf"/>
</dbReference>
<reference evidence="6 8" key="2">
    <citation type="submission" date="2017-02" db="EMBL/GenBank/DDBJ databases">
        <authorList>
            <person name="Peterson S.W."/>
        </authorList>
    </citation>
    <scope>NUCLEOTIDE SEQUENCE [LARGE SCALE GENOMIC DNA]</scope>
    <source>
        <strain evidence="6 8">DSM 9653</strain>
    </source>
</reference>
<dbReference type="SUPFAM" id="SSF75217">
    <property type="entry name" value="alpha/beta knot"/>
    <property type="match status" value="1"/>
</dbReference>
<dbReference type="PANTHER" id="PTHR46429:SF1">
    <property type="entry name" value="23S RRNA (GUANOSINE-2'-O-)-METHYLTRANSFERASE RLMB"/>
    <property type="match status" value="1"/>
</dbReference>
<sequence>MAPPFRPKHARPAGGRPGGPRRAGGPPPHRPGDIDEAVLYGVHPVVEALRNPQRRHKRLLATENALRRLQELVGTTLPVEPEIVRPSEIDRLLTPDSVHQGLYLICEPLPSPDLDSLPDDAVVLALDQITDPHNVGAILRSAAAFGAAAVIVTIRHSPAATGVLAKSASGALEHVPLIAVRNLGDALETLGKRGFLRIGFDSDGDVALDDVALRRPLVMAMGAEGKGLRQRSRELCDHVARLEVPGAITSLNVSNATAIALYVASRRR</sequence>
<protein>
    <submittedName>
        <fullName evidence="6">23S rRNA (Guanosine2251-2'-O)-methyltransferase</fullName>
    </submittedName>
    <submittedName>
        <fullName evidence="5">RNA methyltransferase</fullName>
    </submittedName>
</protein>
<gene>
    <name evidence="5" type="ORF">ARD30_12200</name>
    <name evidence="6" type="ORF">SAMN05660750_04151</name>
</gene>
<evidence type="ECO:0000256" key="1">
    <source>
        <dbReference type="ARBA" id="ARBA00022603"/>
    </source>
</evidence>
<dbReference type="InterPro" id="IPR013123">
    <property type="entry name" value="SpoU_subst-bd"/>
</dbReference>
<dbReference type="SUPFAM" id="SSF55315">
    <property type="entry name" value="L30e-like"/>
    <property type="match status" value="1"/>
</dbReference>
<dbReference type="Gene3D" id="3.40.1280.10">
    <property type="match status" value="1"/>
</dbReference>
<evidence type="ECO:0000256" key="2">
    <source>
        <dbReference type="ARBA" id="ARBA00022679"/>
    </source>
</evidence>
<dbReference type="EMBL" id="FUYX01000013">
    <property type="protein sequence ID" value="SKC08661.1"/>
    <property type="molecule type" value="Genomic_DNA"/>
</dbReference>
<dbReference type="GO" id="GO:0008173">
    <property type="term" value="F:RNA methyltransferase activity"/>
    <property type="evidence" value="ECO:0007669"/>
    <property type="project" value="InterPro"/>
</dbReference>
<dbReference type="STRING" id="53254.SAMN05660750_04151"/>
<dbReference type="AlphaFoldDB" id="A0A0Q3KM42"/>
<keyword evidence="7" id="KW-1185">Reference proteome</keyword>
<dbReference type="GO" id="GO:0006396">
    <property type="term" value="P:RNA processing"/>
    <property type="evidence" value="ECO:0007669"/>
    <property type="project" value="InterPro"/>
</dbReference>
<dbReference type="GO" id="GO:0003723">
    <property type="term" value="F:RNA binding"/>
    <property type="evidence" value="ECO:0007669"/>
    <property type="project" value="InterPro"/>
</dbReference>
<evidence type="ECO:0000313" key="6">
    <source>
        <dbReference type="EMBL" id="SKC08661.1"/>
    </source>
</evidence>
<proteinExistence type="predicted"/>